<evidence type="ECO:0000256" key="1">
    <source>
        <dbReference type="SAM" id="MobiDB-lite"/>
    </source>
</evidence>
<evidence type="ECO:0000313" key="2">
    <source>
        <dbReference type="EMBL" id="CAG9170419.1"/>
    </source>
</evidence>
<dbReference type="RefSeq" id="WP_224001610.1">
    <property type="nucleotide sequence ID" value="NZ_CAJZAF010000008.1"/>
</dbReference>
<sequence>MTMVMLDGTTPSHGGPGRIRGSKRGSLARAAEIVTTALDIQAKDAYAADQVGYMAKTMIWASMPHSEVAGAHYTRNNGIATISMLVNPEIGLPYGKIPRLIVAWVTREAKLTKSPKLLLGRSLSEFATKIGVGSNGGVRGGATRLKEQATRLFSSVVSVTAHNGQDYRYKNVVLSDCGMLLWNPGKPNERAHWESTVTLSEPFFLECIKSAVPFDLRVLHCLRSSLAIDLYLWLTWRAFTHQKSRRASTVIPWEALRLQLGVGYANSPQGMAHFRAEFRRCLRDVCTLYPQANVSADAKGLTLRKSPPHVPRLIKQSGASA</sequence>
<evidence type="ECO:0008006" key="4">
    <source>
        <dbReference type="Google" id="ProtNLM"/>
    </source>
</evidence>
<gene>
    <name evidence="2" type="ORF">LMG23994_01887</name>
</gene>
<reference evidence="2 3" key="1">
    <citation type="submission" date="2021-08" db="EMBL/GenBank/DDBJ databases">
        <authorList>
            <person name="Peeters C."/>
        </authorList>
    </citation>
    <scope>NUCLEOTIDE SEQUENCE [LARGE SCALE GENOMIC DNA]</scope>
    <source>
        <strain evidence="2 3">LMG 23994</strain>
    </source>
</reference>
<dbReference type="InterPro" id="IPR006881">
    <property type="entry name" value="RepA_C"/>
</dbReference>
<name>A0ABN7YAJ5_9BURK</name>
<accession>A0ABN7YAJ5</accession>
<feature type="region of interest" description="Disordered" evidence="1">
    <location>
        <begin position="1"/>
        <end position="24"/>
    </location>
</feature>
<proteinExistence type="predicted"/>
<evidence type="ECO:0000313" key="3">
    <source>
        <dbReference type="Proteomes" id="UP000701702"/>
    </source>
</evidence>
<dbReference type="Proteomes" id="UP000701702">
    <property type="component" value="Unassembled WGS sequence"/>
</dbReference>
<organism evidence="2 3">
    <name type="scientific">Cupriavidus pinatubonensis</name>
    <dbReference type="NCBI Taxonomy" id="248026"/>
    <lineage>
        <taxon>Bacteria</taxon>
        <taxon>Pseudomonadati</taxon>
        <taxon>Pseudomonadota</taxon>
        <taxon>Betaproteobacteria</taxon>
        <taxon>Burkholderiales</taxon>
        <taxon>Burkholderiaceae</taxon>
        <taxon>Cupriavidus</taxon>
    </lineage>
</organism>
<keyword evidence="3" id="KW-1185">Reference proteome</keyword>
<dbReference type="Pfam" id="PF04796">
    <property type="entry name" value="RepA_C"/>
    <property type="match status" value="1"/>
</dbReference>
<dbReference type="EMBL" id="CAJZAF010000008">
    <property type="protein sequence ID" value="CAG9170419.1"/>
    <property type="molecule type" value="Genomic_DNA"/>
</dbReference>
<protein>
    <recommendedName>
        <fullName evidence="4">Plasmid encoded RepA protein</fullName>
    </recommendedName>
</protein>
<comment type="caution">
    <text evidence="2">The sequence shown here is derived from an EMBL/GenBank/DDBJ whole genome shotgun (WGS) entry which is preliminary data.</text>
</comment>